<proteinExistence type="predicted"/>
<accession>A0A9N9GQD0</accession>
<organism evidence="2 3">
    <name type="scientific">Funneliformis mosseae</name>
    <name type="common">Endomycorrhizal fungus</name>
    <name type="synonym">Glomus mosseae</name>
    <dbReference type="NCBI Taxonomy" id="27381"/>
    <lineage>
        <taxon>Eukaryota</taxon>
        <taxon>Fungi</taxon>
        <taxon>Fungi incertae sedis</taxon>
        <taxon>Mucoromycota</taxon>
        <taxon>Glomeromycotina</taxon>
        <taxon>Glomeromycetes</taxon>
        <taxon>Glomerales</taxon>
        <taxon>Glomeraceae</taxon>
        <taxon>Funneliformis</taxon>
    </lineage>
</organism>
<protein>
    <submittedName>
        <fullName evidence="2">10077_t:CDS:1</fullName>
    </submittedName>
</protein>
<evidence type="ECO:0000256" key="1">
    <source>
        <dbReference type="SAM" id="Coils"/>
    </source>
</evidence>
<keyword evidence="1" id="KW-0175">Coiled coil</keyword>
<dbReference type="EMBL" id="CAJVPP010003338">
    <property type="protein sequence ID" value="CAG8627075.1"/>
    <property type="molecule type" value="Genomic_DNA"/>
</dbReference>
<sequence>MSLVNILNIVRSLDQEPDQLSEDEEANLFIYLTGNDNILVEVENLCNLWQTNSAKLKYLRGLSKKSAPASVENLADDFGRMSVSASSDTTRISEIKEKKGLHRESVREVKDSRIFFDLYLKISNAEERNENAYHEVLRCYYFLGEELEKRLEHYKQTMEEHEAQKKVNDEVRDQLPKEVTKNALRKKTERARKVYDLFFRISDDKNQWVVFIQRIKTFTANSISSLSSDNIKYVASQVRKNTRQI</sequence>
<evidence type="ECO:0000313" key="2">
    <source>
        <dbReference type="EMBL" id="CAG8627075.1"/>
    </source>
</evidence>
<comment type="caution">
    <text evidence="2">The sequence shown here is derived from an EMBL/GenBank/DDBJ whole genome shotgun (WGS) entry which is preliminary data.</text>
</comment>
<reference evidence="2" key="1">
    <citation type="submission" date="2021-06" db="EMBL/GenBank/DDBJ databases">
        <authorList>
            <person name="Kallberg Y."/>
            <person name="Tangrot J."/>
            <person name="Rosling A."/>
        </authorList>
    </citation>
    <scope>NUCLEOTIDE SEQUENCE</scope>
    <source>
        <strain evidence="2">87-6 pot B 2015</strain>
    </source>
</reference>
<dbReference type="Proteomes" id="UP000789375">
    <property type="component" value="Unassembled WGS sequence"/>
</dbReference>
<evidence type="ECO:0000313" key="3">
    <source>
        <dbReference type="Proteomes" id="UP000789375"/>
    </source>
</evidence>
<name>A0A9N9GQD0_FUNMO</name>
<dbReference type="AlphaFoldDB" id="A0A9N9GQD0"/>
<feature type="coiled-coil region" evidence="1">
    <location>
        <begin position="144"/>
        <end position="174"/>
    </location>
</feature>
<gene>
    <name evidence="2" type="ORF">FMOSSE_LOCUS10296</name>
</gene>
<keyword evidence="3" id="KW-1185">Reference proteome</keyword>